<name>A0AA86VZG0_9FABA</name>
<organism evidence="1 2">
    <name type="scientific">Sphenostylis stenocarpa</name>
    <dbReference type="NCBI Taxonomy" id="92480"/>
    <lineage>
        <taxon>Eukaryota</taxon>
        <taxon>Viridiplantae</taxon>
        <taxon>Streptophyta</taxon>
        <taxon>Embryophyta</taxon>
        <taxon>Tracheophyta</taxon>
        <taxon>Spermatophyta</taxon>
        <taxon>Magnoliopsida</taxon>
        <taxon>eudicotyledons</taxon>
        <taxon>Gunneridae</taxon>
        <taxon>Pentapetalae</taxon>
        <taxon>rosids</taxon>
        <taxon>fabids</taxon>
        <taxon>Fabales</taxon>
        <taxon>Fabaceae</taxon>
        <taxon>Papilionoideae</taxon>
        <taxon>50 kb inversion clade</taxon>
        <taxon>NPAAA clade</taxon>
        <taxon>indigoferoid/millettioid clade</taxon>
        <taxon>Phaseoleae</taxon>
        <taxon>Sphenostylis</taxon>
    </lineage>
</organism>
<feature type="non-terminal residue" evidence="1">
    <location>
        <position position="1"/>
    </location>
</feature>
<dbReference type="Gramene" id="rna-AYBTSS11_LOCUS20120">
    <property type="protein sequence ID" value="CAJ1964085.1"/>
    <property type="gene ID" value="gene-AYBTSS11_LOCUS20120"/>
</dbReference>
<evidence type="ECO:0000313" key="1">
    <source>
        <dbReference type="EMBL" id="CAJ1964085.1"/>
    </source>
</evidence>
<evidence type="ECO:0000313" key="2">
    <source>
        <dbReference type="Proteomes" id="UP001189624"/>
    </source>
</evidence>
<gene>
    <name evidence="1" type="ORF">AYBTSS11_LOCUS20120</name>
</gene>
<accession>A0AA86VZG0</accession>
<dbReference type="Proteomes" id="UP001189624">
    <property type="component" value="Chromosome 6"/>
</dbReference>
<proteinExistence type="predicted"/>
<keyword evidence="2" id="KW-1185">Reference proteome</keyword>
<protein>
    <submittedName>
        <fullName evidence="1">Uncharacterized protein</fullName>
    </submittedName>
</protein>
<dbReference type="AlphaFoldDB" id="A0AA86VZG0"/>
<sequence length="56" mass="6480">DTQPIELKNKMENKLGGQRDAIADENHQLGQANHVTDKIKERTREDNREFWGESST</sequence>
<reference evidence="1" key="1">
    <citation type="submission" date="2023-10" db="EMBL/GenBank/DDBJ databases">
        <authorList>
            <person name="Domelevo Entfellner J.-B."/>
        </authorList>
    </citation>
    <scope>NUCLEOTIDE SEQUENCE</scope>
</reference>
<dbReference type="EMBL" id="OY731403">
    <property type="protein sequence ID" value="CAJ1964085.1"/>
    <property type="molecule type" value="Genomic_DNA"/>
</dbReference>